<reference evidence="12 13" key="1">
    <citation type="submission" date="2020-08" db="EMBL/GenBank/DDBJ databases">
        <title>Aphidius gifuensis genome sequencing and assembly.</title>
        <authorList>
            <person name="Du Z."/>
        </authorList>
    </citation>
    <scope>NUCLEOTIDE SEQUENCE [LARGE SCALE GENOMIC DNA]</scope>
    <source>
        <strain evidence="12">YNYX2018</strain>
        <tissue evidence="12">Adults</tissue>
    </source>
</reference>
<sequence>MMLEAINEITDQIVQQLWPIKINVDEKLTIDKLKNKIYNEFMIPKKSQKWIAGKIFNDLDEVKLNNNTNNNSIFLIVSSSPVVEICDKIIEEKEVEEEKKECASTKDTEQEDVGVDDKSLLTVNIINDIQKENVNCQEELLNGDSQLTDDTKIELVPISILQLEDKDENKLFDLYVQLYGEEPNVESSLVSIELENVKKNELIDDTNETEIISVELTSGQQDFNDNNKFIVEKNEPEKKLLTLVKIEQQDLVKDETSPGNSSHELENIDEEKKSPVLEFLERNEMIPLESYHKVDNIDDEKESPVLEFNHQDLKEDISIPIDVFDHEIENIDKEKESPVLEFKQQDLEQNEMIPLESYHEIENIDREKETLVLEFKQQDLKEDRSISGDSHHDDENKTDLIPFDLTSEQDFDNNNKFIVEEKEPDDTSSITSIETLKIDDLKEIMVDLNDNYQLPSPIVIPNKKENDNYVKQLPLVIPESTYIEPAYKKKSRAFFRIPRESRVSSSVPELSRLDNVKRREVDDGAVGFTSFSTRDYESSDDEEVGGLRDYIRHQSWQNQQLEENIRTINKQTRTLIQDEVEDLQMAIQMSEQMYEKNNVINNYNQNTQLIQQKPKKEINENPESSSLIELMMLEDVDLIQNFDDFQCPICLEIFGKYEGVILRDCHHTFCRDCLRNTIRHCEEPTVKCPYTEKYACEFTLRDLEIKSLVNAIDYEKHILKSLIYAENTACKNKNEKSFHCLSPDCPGWCYYQGFELAFNCNVCGSRNCLVCKVIHPLDEECWDHFDKATNAQTSKLTEAQRQSMIEKREIMECSNCQVAIVKNEGCDGIICTMCKTMLCWPRT</sequence>
<dbReference type="GO" id="GO:0097039">
    <property type="term" value="P:protein linear polyubiquitination"/>
    <property type="evidence" value="ECO:0007669"/>
    <property type="project" value="TreeGrafter"/>
</dbReference>
<name>A0A834XZX2_APHGI</name>
<evidence type="ECO:0000256" key="3">
    <source>
        <dbReference type="ARBA" id="ARBA00022723"/>
    </source>
</evidence>
<dbReference type="CDD" id="cd16633">
    <property type="entry name" value="mRING-HC-C3HC3D_RBR_HOIL1"/>
    <property type="match status" value="1"/>
</dbReference>
<protein>
    <submittedName>
        <fullName evidence="12">Uncharacterized protein</fullName>
    </submittedName>
</protein>
<organism evidence="12 13">
    <name type="scientific">Aphidius gifuensis</name>
    <name type="common">Parasitoid wasp</name>
    <dbReference type="NCBI Taxonomy" id="684658"/>
    <lineage>
        <taxon>Eukaryota</taxon>
        <taxon>Metazoa</taxon>
        <taxon>Ecdysozoa</taxon>
        <taxon>Arthropoda</taxon>
        <taxon>Hexapoda</taxon>
        <taxon>Insecta</taxon>
        <taxon>Pterygota</taxon>
        <taxon>Neoptera</taxon>
        <taxon>Endopterygota</taxon>
        <taxon>Hymenoptera</taxon>
        <taxon>Apocrita</taxon>
        <taxon>Ichneumonoidea</taxon>
        <taxon>Braconidae</taxon>
        <taxon>Aphidiinae</taxon>
        <taxon>Aphidius</taxon>
    </lineage>
</organism>
<feature type="domain" description="RING-type" evidence="11">
    <location>
        <begin position="643"/>
        <end position="843"/>
    </location>
</feature>
<dbReference type="GO" id="GO:0071797">
    <property type="term" value="C:LUBAC complex"/>
    <property type="evidence" value="ECO:0007669"/>
    <property type="project" value="TreeGrafter"/>
</dbReference>
<evidence type="ECO:0000256" key="2">
    <source>
        <dbReference type="ARBA" id="ARBA00022679"/>
    </source>
</evidence>
<dbReference type="Pfam" id="PF13445">
    <property type="entry name" value="zf-RING_UBOX"/>
    <property type="match status" value="1"/>
</dbReference>
<evidence type="ECO:0000256" key="8">
    <source>
        <dbReference type="PROSITE-ProRule" id="PRU00175"/>
    </source>
</evidence>
<keyword evidence="3" id="KW-0479">Metal-binding</keyword>
<dbReference type="Gene3D" id="1.20.120.1750">
    <property type="match status" value="1"/>
</dbReference>
<keyword evidence="2" id="KW-0808">Transferase</keyword>
<evidence type="ECO:0000256" key="7">
    <source>
        <dbReference type="ARBA" id="ARBA00022833"/>
    </source>
</evidence>
<dbReference type="Gene3D" id="3.30.40.10">
    <property type="entry name" value="Zinc/RING finger domain, C3HC4 (zinc finger)"/>
    <property type="match status" value="1"/>
</dbReference>
<comment type="pathway">
    <text evidence="1">Protein modification; protein ubiquitination.</text>
</comment>
<dbReference type="InterPro" id="IPR013083">
    <property type="entry name" value="Znf_RING/FYVE/PHD"/>
</dbReference>
<dbReference type="GO" id="GO:0004842">
    <property type="term" value="F:ubiquitin-protein transferase activity"/>
    <property type="evidence" value="ECO:0007669"/>
    <property type="project" value="TreeGrafter"/>
</dbReference>
<dbReference type="EMBL" id="JACMRX010000001">
    <property type="protein sequence ID" value="KAF7996658.1"/>
    <property type="molecule type" value="Genomic_DNA"/>
</dbReference>
<evidence type="ECO:0000313" key="13">
    <source>
        <dbReference type="Proteomes" id="UP000639338"/>
    </source>
</evidence>
<keyword evidence="6" id="KW-0833">Ubl conjugation pathway</keyword>
<comment type="caution">
    <text evidence="12">The sequence shown here is derived from an EMBL/GenBank/DDBJ whole genome shotgun (WGS) entry which is preliminary data.</text>
</comment>
<evidence type="ECO:0000259" key="10">
    <source>
        <dbReference type="PROSITE" id="PS50089"/>
    </source>
</evidence>
<dbReference type="GO" id="GO:0043130">
    <property type="term" value="F:ubiquitin binding"/>
    <property type="evidence" value="ECO:0007669"/>
    <property type="project" value="TreeGrafter"/>
</dbReference>
<dbReference type="PROSITE" id="PS00518">
    <property type="entry name" value="ZF_RING_1"/>
    <property type="match status" value="1"/>
</dbReference>
<dbReference type="AlphaFoldDB" id="A0A834XZX2"/>
<keyword evidence="5 8" id="KW-0863">Zinc-finger</keyword>
<dbReference type="InterPro" id="IPR027370">
    <property type="entry name" value="Znf-RING_euk"/>
</dbReference>
<keyword evidence="9" id="KW-0175">Coiled coil</keyword>
<evidence type="ECO:0000256" key="9">
    <source>
        <dbReference type="SAM" id="Coils"/>
    </source>
</evidence>
<evidence type="ECO:0000256" key="5">
    <source>
        <dbReference type="ARBA" id="ARBA00022771"/>
    </source>
</evidence>
<dbReference type="GO" id="GO:0043161">
    <property type="term" value="P:proteasome-mediated ubiquitin-dependent protein catabolic process"/>
    <property type="evidence" value="ECO:0007669"/>
    <property type="project" value="TreeGrafter"/>
</dbReference>
<dbReference type="SUPFAM" id="SSF57850">
    <property type="entry name" value="RING/U-box"/>
    <property type="match status" value="2"/>
</dbReference>
<evidence type="ECO:0000256" key="1">
    <source>
        <dbReference type="ARBA" id="ARBA00004906"/>
    </source>
</evidence>
<feature type="domain" description="RING-type" evidence="10">
    <location>
        <begin position="647"/>
        <end position="689"/>
    </location>
</feature>
<evidence type="ECO:0000313" key="12">
    <source>
        <dbReference type="EMBL" id="KAF7996658.1"/>
    </source>
</evidence>
<dbReference type="InterPro" id="IPR017907">
    <property type="entry name" value="Znf_RING_CS"/>
</dbReference>
<dbReference type="InterPro" id="IPR044066">
    <property type="entry name" value="TRIAD_supradom"/>
</dbReference>
<proteinExistence type="predicted"/>
<keyword evidence="7" id="KW-0862">Zinc</keyword>
<dbReference type="InterPro" id="IPR001841">
    <property type="entry name" value="Znf_RING"/>
</dbReference>
<dbReference type="PANTHER" id="PTHR22770:SF13">
    <property type="entry name" value="RING-TYPE DOMAIN-CONTAINING PROTEIN"/>
    <property type="match status" value="1"/>
</dbReference>
<keyword evidence="4" id="KW-0677">Repeat</keyword>
<dbReference type="PROSITE" id="PS50089">
    <property type="entry name" value="ZF_RING_2"/>
    <property type="match status" value="1"/>
</dbReference>
<gene>
    <name evidence="12" type="ORF">HCN44_002304</name>
</gene>
<evidence type="ECO:0000256" key="6">
    <source>
        <dbReference type="ARBA" id="ARBA00022786"/>
    </source>
</evidence>
<dbReference type="PROSITE" id="PS51873">
    <property type="entry name" value="TRIAD"/>
    <property type="match status" value="1"/>
</dbReference>
<evidence type="ECO:0000259" key="11">
    <source>
        <dbReference type="PROSITE" id="PS51873"/>
    </source>
</evidence>
<dbReference type="Proteomes" id="UP000639338">
    <property type="component" value="Unassembled WGS sequence"/>
</dbReference>
<dbReference type="PANTHER" id="PTHR22770">
    <property type="entry name" value="UBIQUITIN CONJUGATING ENZYME 7 INTERACTING PROTEIN-RELATED"/>
    <property type="match status" value="1"/>
</dbReference>
<dbReference type="InterPro" id="IPR003903">
    <property type="entry name" value="UIM_dom"/>
</dbReference>
<dbReference type="SMART" id="SM00184">
    <property type="entry name" value="RING"/>
    <property type="match status" value="1"/>
</dbReference>
<dbReference type="OrthoDB" id="261960at2759"/>
<accession>A0A834XZX2</accession>
<dbReference type="InterPro" id="IPR051628">
    <property type="entry name" value="LUBAC_E3_Ligases"/>
</dbReference>
<evidence type="ECO:0000256" key="4">
    <source>
        <dbReference type="ARBA" id="ARBA00022737"/>
    </source>
</evidence>
<dbReference type="PROSITE" id="PS50330">
    <property type="entry name" value="UIM"/>
    <property type="match status" value="1"/>
</dbReference>
<dbReference type="FunFam" id="3.30.40.10:FF:000137">
    <property type="entry name" value="RanBP-type and C3HC4-type zinc finger-containing protein 1"/>
    <property type="match status" value="1"/>
</dbReference>
<dbReference type="InterPro" id="IPR047559">
    <property type="entry name" value="HOIL1_RBR_mRING-HC-C3HC3D"/>
</dbReference>
<feature type="coiled-coil region" evidence="9">
    <location>
        <begin position="551"/>
        <end position="578"/>
    </location>
</feature>
<keyword evidence="13" id="KW-1185">Reference proteome</keyword>
<dbReference type="GO" id="GO:0008270">
    <property type="term" value="F:zinc ion binding"/>
    <property type="evidence" value="ECO:0007669"/>
    <property type="project" value="UniProtKB-KW"/>
</dbReference>